<feature type="non-terminal residue" evidence="1">
    <location>
        <position position="87"/>
    </location>
</feature>
<evidence type="ECO:0000313" key="2">
    <source>
        <dbReference type="Proteomes" id="UP000676336"/>
    </source>
</evidence>
<organism evidence="1 2">
    <name type="scientific">Rotaria magnacalcarata</name>
    <dbReference type="NCBI Taxonomy" id="392030"/>
    <lineage>
        <taxon>Eukaryota</taxon>
        <taxon>Metazoa</taxon>
        <taxon>Spiralia</taxon>
        <taxon>Gnathifera</taxon>
        <taxon>Rotifera</taxon>
        <taxon>Eurotatoria</taxon>
        <taxon>Bdelloidea</taxon>
        <taxon>Philodinida</taxon>
        <taxon>Philodinidae</taxon>
        <taxon>Rotaria</taxon>
    </lineage>
</organism>
<proteinExistence type="predicted"/>
<comment type="caution">
    <text evidence="1">The sequence shown here is derived from an EMBL/GenBank/DDBJ whole genome shotgun (WGS) entry which is preliminary data.</text>
</comment>
<protein>
    <submittedName>
        <fullName evidence="1">Uncharacterized protein</fullName>
    </submittedName>
</protein>
<accession>A0A8S3I1P1</accession>
<sequence length="87" mass="9862">MLLSHIARQSILKLQKSSDKKRSTARLSLTQSMTTGTHIVFLESDSESNLNGVNRLTTQIPHEHSFFGRLLDCKPCKVIVENQRLKV</sequence>
<reference evidence="1" key="1">
    <citation type="submission" date="2021-02" db="EMBL/GenBank/DDBJ databases">
        <authorList>
            <person name="Nowell W R."/>
        </authorList>
    </citation>
    <scope>NUCLEOTIDE SEQUENCE</scope>
</reference>
<dbReference type="Proteomes" id="UP000676336">
    <property type="component" value="Unassembled WGS sequence"/>
</dbReference>
<dbReference type="AlphaFoldDB" id="A0A8S3I1P1"/>
<gene>
    <name evidence="1" type="ORF">SMN809_LOCUS72850</name>
</gene>
<evidence type="ECO:0000313" key="1">
    <source>
        <dbReference type="EMBL" id="CAF5192759.1"/>
    </source>
</evidence>
<name>A0A8S3I1P1_9BILA</name>
<dbReference type="EMBL" id="CAJOBI010326605">
    <property type="protein sequence ID" value="CAF5192759.1"/>
    <property type="molecule type" value="Genomic_DNA"/>
</dbReference>